<reference evidence="1 2" key="1">
    <citation type="submission" date="2024-01" db="EMBL/GenBank/DDBJ databases">
        <title>Genome assemblies of Stephania.</title>
        <authorList>
            <person name="Yang L."/>
        </authorList>
    </citation>
    <scope>NUCLEOTIDE SEQUENCE [LARGE SCALE GENOMIC DNA]</scope>
    <source>
        <strain evidence="1">YNDBR</strain>
        <tissue evidence="1">Leaf</tissue>
    </source>
</reference>
<organism evidence="1 2">
    <name type="scientific">Stephania yunnanensis</name>
    <dbReference type="NCBI Taxonomy" id="152371"/>
    <lineage>
        <taxon>Eukaryota</taxon>
        <taxon>Viridiplantae</taxon>
        <taxon>Streptophyta</taxon>
        <taxon>Embryophyta</taxon>
        <taxon>Tracheophyta</taxon>
        <taxon>Spermatophyta</taxon>
        <taxon>Magnoliopsida</taxon>
        <taxon>Ranunculales</taxon>
        <taxon>Menispermaceae</taxon>
        <taxon>Menispermoideae</taxon>
        <taxon>Cissampelideae</taxon>
        <taxon>Stephania</taxon>
    </lineage>
</organism>
<gene>
    <name evidence="1" type="ORF">Syun_029957</name>
</gene>
<proteinExistence type="predicted"/>
<evidence type="ECO:0000313" key="1">
    <source>
        <dbReference type="EMBL" id="KAK9087563.1"/>
    </source>
</evidence>
<dbReference type="Proteomes" id="UP001420932">
    <property type="component" value="Unassembled WGS sequence"/>
</dbReference>
<dbReference type="EMBL" id="JBBNAF010000013">
    <property type="protein sequence ID" value="KAK9087563.1"/>
    <property type="molecule type" value="Genomic_DNA"/>
</dbReference>
<evidence type="ECO:0000313" key="2">
    <source>
        <dbReference type="Proteomes" id="UP001420932"/>
    </source>
</evidence>
<dbReference type="AlphaFoldDB" id="A0AAP0EE57"/>
<accession>A0AAP0EE57</accession>
<sequence length="63" mass="7194">MKSSSHSNFQVSSIEGRDVAIIEAKIAKYQEENVEQIMNAHARKTWAKKPSNNYPFNLENAKN</sequence>
<keyword evidence="2" id="KW-1185">Reference proteome</keyword>
<comment type="caution">
    <text evidence="1">The sequence shown here is derived from an EMBL/GenBank/DDBJ whole genome shotgun (WGS) entry which is preliminary data.</text>
</comment>
<name>A0AAP0EE57_9MAGN</name>
<protein>
    <submittedName>
        <fullName evidence="1">Uncharacterized protein</fullName>
    </submittedName>
</protein>